<comment type="caution">
    <text evidence="1">The sequence shown here is derived from an EMBL/GenBank/DDBJ whole genome shotgun (WGS) entry which is preliminary data.</text>
</comment>
<accession>A0A2N3VK32</accession>
<evidence type="ECO:0008006" key="3">
    <source>
        <dbReference type="Google" id="ProtNLM"/>
    </source>
</evidence>
<proteinExistence type="predicted"/>
<dbReference type="RefSeq" id="WP_101467605.1">
    <property type="nucleotide sequence ID" value="NZ_PJMW01000002.1"/>
</dbReference>
<name>A0A2N3VK32_9NOCA</name>
<dbReference type="OrthoDB" id="4577843at2"/>
<dbReference type="EMBL" id="PJMW01000002">
    <property type="protein sequence ID" value="PKV81974.1"/>
    <property type="molecule type" value="Genomic_DNA"/>
</dbReference>
<evidence type="ECO:0000313" key="2">
    <source>
        <dbReference type="Proteomes" id="UP000233766"/>
    </source>
</evidence>
<keyword evidence="2" id="KW-1185">Reference proteome</keyword>
<dbReference type="SUPFAM" id="SSF51735">
    <property type="entry name" value="NAD(P)-binding Rossmann-fold domains"/>
    <property type="match status" value="1"/>
</dbReference>
<dbReference type="InterPro" id="IPR036291">
    <property type="entry name" value="NAD(P)-bd_dom_sf"/>
</dbReference>
<protein>
    <recommendedName>
        <fullName evidence="3">4-hydroxy-tetrahydrodipicolinate reductase</fullName>
    </recommendedName>
</protein>
<evidence type="ECO:0000313" key="1">
    <source>
        <dbReference type="EMBL" id="PKV81974.1"/>
    </source>
</evidence>
<organism evidence="1 2">
    <name type="scientific">Nocardia fluminea</name>
    <dbReference type="NCBI Taxonomy" id="134984"/>
    <lineage>
        <taxon>Bacteria</taxon>
        <taxon>Bacillati</taxon>
        <taxon>Actinomycetota</taxon>
        <taxon>Actinomycetes</taxon>
        <taxon>Mycobacteriales</taxon>
        <taxon>Nocardiaceae</taxon>
        <taxon>Nocardia</taxon>
    </lineage>
</organism>
<reference evidence="1 2" key="1">
    <citation type="submission" date="2017-12" db="EMBL/GenBank/DDBJ databases">
        <title>Sequencing the genomes of 1000 Actinobacteria strains.</title>
        <authorList>
            <person name="Klenk H.-P."/>
        </authorList>
    </citation>
    <scope>NUCLEOTIDE SEQUENCE [LARGE SCALE GENOMIC DNA]</scope>
    <source>
        <strain evidence="1 2">DSM 44489</strain>
    </source>
</reference>
<gene>
    <name evidence="1" type="ORF">ATK86_6456</name>
</gene>
<sequence>MNTTQSRRIGLYGTGRAATQLVRAIAAGPHILTTAIVFFDEQAGRDIGTLTGGPAVGVTTTTDLEGAIRSGNFDALAYAGLKGEVLHRAIDLCVDAGVDLVHACFVHPRVTLDPALYTRWNTRAAETGARVVGTGMLPGFWLDALPALLSSALPAPVSIIGESRSDITSWGRGVLADEMGLGTPATPDQPGPVGAVLEESASMVADVLGLTGYETKVEGGFVIAEAATEVIGIEVSPGDRVGFDQAAVVVHDGRERVRIAWRGLPQGSFEGYERSLTVTATGGDGSACTLKITPAPDPYPGTAARIVHAVGAFGSLPGGLHTPVQLGI</sequence>
<dbReference type="Proteomes" id="UP000233766">
    <property type="component" value="Unassembled WGS sequence"/>
</dbReference>
<dbReference type="AlphaFoldDB" id="A0A2N3VK32"/>